<evidence type="ECO:0000256" key="4">
    <source>
        <dbReference type="ARBA" id="ARBA00022833"/>
    </source>
</evidence>
<keyword evidence="8" id="KW-1185">Reference proteome</keyword>
<evidence type="ECO:0000256" key="2">
    <source>
        <dbReference type="ARBA" id="ARBA00022723"/>
    </source>
</evidence>
<dbReference type="PANTHER" id="PTHR46481:SF10">
    <property type="entry name" value="ZINC FINGER BED DOMAIN-CONTAINING PROTEIN 39"/>
    <property type="match status" value="1"/>
</dbReference>
<proteinExistence type="predicted"/>
<evidence type="ECO:0000256" key="5">
    <source>
        <dbReference type="ARBA" id="ARBA00023242"/>
    </source>
</evidence>
<dbReference type="OrthoDB" id="3050260at2759"/>
<accession>A0A8H5FRC8</accession>
<protein>
    <submittedName>
        <fullName evidence="7">Uncharacterized protein</fullName>
    </submittedName>
</protein>
<dbReference type="GO" id="GO:0005634">
    <property type="term" value="C:nucleus"/>
    <property type="evidence" value="ECO:0007669"/>
    <property type="project" value="UniProtKB-SubCell"/>
</dbReference>
<organism evidence="7 8">
    <name type="scientific">Leucocoprinus leucothites</name>
    <dbReference type="NCBI Taxonomy" id="201217"/>
    <lineage>
        <taxon>Eukaryota</taxon>
        <taxon>Fungi</taxon>
        <taxon>Dikarya</taxon>
        <taxon>Basidiomycota</taxon>
        <taxon>Agaricomycotina</taxon>
        <taxon>Agaricomycetes</taxon>
        <taxon>Agaricomycetidae</taxon>
        <taxon>Agaricales</taxon>
        <taxon>Agaricineae</taxon>
        <taxon>Agaricaceae</taxon>
        <taxon>Leucocoprinus</taxon>
    </lineage>
</organism>
<evidence type="ECO:0000256" key="3">
    <source>
        <dbReference type="ARBA" id="ARBA00022771"/>
    </source>
</evidence>
<evidence type="ECO:0000313" key="7">
    <source>
        <dbReference type="EMBL" id="KAF5345972.1"/>
    </source>
</evidence>
<dbReference type="EMBL" id="JAACJO010000037">
    <property type="protein sequence ID" value="KAF5345972.1"/>
    <property type="molecule type" value="Genomic_DNA"/>
</dbReference>
<comment type="caution">
    <text evidence="7">The sequence shown here is derived from an EMBL/GenBank/DDBJ whole genome shotgun (WGS) entry which is preliminary data.</text>
</comment>
<keyword evidence="4" id="KW-0862">Zinc</keyword>
<keyword evidence="3" id="KW-0863">Zinc-finger</keyword>
<dbReference type="InterPro" id="IPR012337">
    <property type="entry name" value="RNaseH-like_sf"/>
</dbReference>
<dbReference type="InterPro" id="IPR052035">
    <property type="entry name" value="ZnF_BED_domain_contain"/>
</dbReference>
<keyword evidence="5" id="KW-0539">Nucleus</keyword>
<comment type="subcellular location">
    <subcellularLocation>
        <location evidence="1">Nucleus</location>
    </subcellularLocation>
</comment>
<feature type="region of interest" description="Disordered" evidence="6">
    <location>
        <begin position="1"/>
        <end position="43"/>
    </location>
</feature>
<dbReference type="PANTHER" id="PTHR46481">
    <property type="entry name" value="ZINC FINGER BED DOMAIN-CONTAINING PROTEIN 4"/>
    <property type="match status" value="1"/>
</dbReference>
<evidence type="ECO:0000256" key="6">
    <source>
        <dbReference type="SAM" id="MobiDB-lite"/>
    </source>
</evidence>
<dbReference type="SUPFAM" id="SSF53098">
    <property type="entry name" value="Ribonuclease H-like"/>
    <property type="match status" value="1"/>
</dbReference>
<evidence type="ECO:0000313" key="8">
    <source>
        <dbReference type="Proteomes" id="UP000559027"/>
    </source>
</evidence>
<reference evidence="7 8" key="1">
    <citation type="journal article" date="2020" name="ISME J.">
        <title>Uncovering the hidden diversity of litter-decomposition mechanisms in mushroom-forming fungi.</title>
        <authorList>
            <person name="Floudas D."/>
            <person name="Bentzer J."/>
            <person name="Ahren D."/>
            <person name="Johansson T."/>
            <person name="Persson P."/>
            <person name="Tunlid A."/>
        </authorList>
    </citation>
    <scope>NUCLEOTIDE SEQUENCE [LARGE SCALE GENOMIC DNA]</scope>
    <source>
        <strain evidence="7 8">CBS 146.42</strain>
    </source>
</reference>
<evidence type="ECO:0000256" key="1">
    <source>
        <dbReference type="ARBA" id="ARBA00004123"/>
    </source>
</evidence>
<dbReference type="Proteomes" id="UP000559027">
    <property type="component" value="Unassembled WGS sequence"/>
</dbReference>
<feature type="compositionally biased region" description="Low complexity" evidence="6">
    <location>
        <begin position="1"/>
        <end position="13"/>
    </location>
</feature>
<keyword evidence="2" id="KW-0479">Metal-binding</keyword>
<gene>
    <name evidence="7" type="ORF">D9756_010932</name>
</gene>
<name>A0A8H5FRC8_9AGAR</name>
<dbReference type="AlphaFoldDB" id="A0A8H5FRC8"/>
<dbReference type="GO" id="GO:0008270">
    <property type="term" value="F:zinc ion binding"/>
    <property type="evidence" value="ECO:0007669"/>
    <property type="project" value="UniProtKB-KW"/>
</dbReference>
<sequence length="615" mass="69041">MPWPPSRGSSGSRAVTPHISRAQTPETRASSDEEDNARPLIPVQFSPVKQCQKAKAANQVADKHDLDIWDLPDDEIIKASFAHLKSLAYQHFNITLDCVLKDDEPSELVFIFTCKTNPDCHTAHHWGRMKTHAGTGNLQKSIKACNQLNGLTEDGSLLSITGGIHLVLDGWTAPIVVSYLGLVVIWSEQGTIYRTVLEFIRLKHKHTGEYLAKVVFDCLKCWGLTKKMFMSFFFKKGKKKLNQAIISDDGLVSVDDHSIFVADQVVEDEDDEDDGVLEEDDGHAIFNQEAVLALRQPAIMQMQAREEPVTATPAQLHTAEGIMPQVSSLACCIHDLPTLHEQFDELVSKNPRLDGAKRSLNCWVATHWNSDFLCLNAYVYFQKEVETMTGISDNNLTQYRLSADQWKIVTDLLPVLEIFKEATDLFSKAEVPLIVDAFPLLLDIQTYLVNVHEDDDDELSPVIHIAAQAAISMVNKYITLCEECEIYFIAIVMCPDRKLQWFKDNGFSCAVISQLKQTVIDQWEQNYQPDLTPDSGITNKYMKKPTAAKSTAGKLDDIRTYLKEPVIQSSTVIDSGGYMKWWNTTATSRPNLARMGMNYCSAPGSYISHTQSFLI</sequence>